<evidence type="ECO:0000256" key="5">
    <source>
        <dbReference type="ARBA" id="ARBA00022840"/>
    </source>
</evidence>
<dbReference type="Pfam" id="PF02816">
    <property type="entry name" value="Alpha_kinase"/>
    <property type="match status" value="1"/>
</dbReference>
<proteinExistence type="predicted"/>
<dbReference type="InterPro" id="IPR051852">
    <property type="entry name" value="Alpha-type_PK"/>
</dbReference>
<dbReference type="SUPFAM" id="SSF63748">
    <property type="entry name" value="Tudor/PWWP/MBT"/>
    <property type="match status" value="1"/>
</dbReference>
<dbReference type="AlphaFoldDB" id="A0A9W7L7X8"/>
<sequence>MDNKTNAPPLPPPSDTPTAPSSLPPASPQMLNSIPSVSASPSILNLGSSKHLSGRTRSGSEEGRQRLASKLKELAKEVVGKEDCWAKYDIASIPAERIKRHQYDPATDSWRDDESIVRIQSQPFDEGAMRQCYRMKKLSQLPSDATNHSYHKIDWNQAPNYVAKTYKTPDGSINTSTEGREACFGDIKLQYEAAHWAEEFNKSDPPKKIHIIRAYAIEFLDRTSSPVMTVERFIDGSDEYGAGYVKHNTNSGFVDTDMKRLTPQLFSAHSFYASKGRRMVVDVQGVGDLYTDPQVHSLDLRFGEADLGLRGFALFFHSFQHTDLAFALGIPRFELSRNERREQDKKAGRASPEPPPTAGGESPRKKSIAFQADQLKLLRKMATDDAKGLKVGGDKKVGKGKRRKTAFPVMGRKGSGRMNDTITCLLEEQTLEDQRVRGNSAQDYARDVIENALKPPIDPFSYMKKIDTADLDRRGVAHAVFDPDADTRATLGRVHLEIAMLYGAGRFSEGEGEVVDLDSAFFHICRGAMFNDPKALVTLARAMMSLSTDDVCEDVDDILDANGLRDDFGVKQAAELLKRAAKAEGGTVHDEKEVLGAKVSAITLLLKYAKPEAEARIVYGEMLLALMGEGGGGGEEVVQLQVGDKVSAAYGGGDSWYEAVVREVGEDGNVKVFYIEDQEEEVLTSKYVKAIEGSGGRAAAGGFGVGDKVKAAYGGGESFYDAEVRELGGDGRIKVYYPEDDEEEWLPEKYVKGAMEGGEEEGAGEGEEEARGGEEEDEGGIEVYEVYEIIANAFVEKGSEEKGKEMFGKASEAAAKAGLASKAMELGSKS</sequence>
<dbReference type="InterPro" id="IPR002999">
    <property type="entry name" value="Tudor"/>
</dbReference>
<dbReference type="InterPro" id="IPR004166">
    <property type="entry name" value="a-kinase_dom"/>
</dbReference>
<evidence type="ECO:0000256" key="3">
    <source>
        <dbReference type="ARBA" id="ARBA00022741"/>
    </source>
</evidence>
<dbReference type="Proteomes" id="UP001165065">
    <property type="component" value="Unassembled WGS sequence"/>
</dbReference>
<keyword evidence="3" id="KW-0547">Nucleotide-binding</keyword>
<dbReference type="SMART" id="SM00333">
    <property type="entry name" value="TUDOR"/>
    <property type="match status" value="2"/>
</dbReference>
<dbReference type="EMBL" id="BRYA01000068">
    <property type="protein sequence ID" value="GMI36740.1"/>
    <property type="molecule type" value="Genomic_DNA"/>
</dbReference>
<keyword evidence="9" id="KW-1185">Reference proteome</keyword>
<evidence type="ECO:0000259" key="7">
    <source>
        <dbReference type="PROSITE" id="PS51158"/>
    </source>
</evidence>
<keyword evidence="2" id="KW-0808">Transferase</keyword>
<evidence type="ECO:0000256" key="1">
    <source>
        <dbReference type="ARBA" id="ARBA00022527"/>
    </source>
</evidence>
<dbReference type="PROSITE" id="PS51158">
    <property type="entry name" value="ALPHA_KINASE"/>
    <property type="match status" value="1"/>
</dbReference>
<dbReference type="SMART" id="SM00811">
    <property type="entry name" value="Alpha_kinase"/>
    <property type="match status" value="1"/>
</dbReference>
<dbReference type="GO" id="GO:0005524">
    <property type="term" value="F:ATP binding"/>
    <property type="evidence" value="ECO:0007669"/>
    <property type="project" value="UniProtKB-KW"/>
</dbReference>
<keyword evidence="1" id="KW-0723">Serine/threonine-protein kinase</keyword>
<feature type="region of interest" description="Disordered" evidence="6">
    <location>
        <begin position="1"/>
        <end position="64"/>
    </location>
</feature>
<dbReference type="GO" id="GO:0004674">
    <property type="term" value="F:protein serine/threonine kinase activity"/>
    <property type="evidence" value="ECO:0007669"/>
    <property type="project" value="UniProtKB-KW"/>
</dbReference>
<evidence type="ECO:0000256" key="6">
    <source>
        <dbReference type="SAM" id="MobiDB-lite"/>
    </source>
</evidence>
<protein>
    <recommendedName>
        <fullName evidence="7">Alpha-type protein kinase domain-containing protein</fullName>
    </recommendedName>
</protein>
<feature type="region of interest" description="Disordered" evidence="6">
    <location>
        <begin position="339"/>
        <end position="366"/>
    </location>
</feature>
<dbReference type="GO" id="GO:0031037">
    <property type="term" value="P:myosin II filament disassembly"/>
    <property type="evidence" value="ECO:0007669"/>
    <property type="project" value="TreeGrafter"/>
</dbReference>
<dbReference type="SUPFAM" id="SSF56112">
    <property type="entry name" value="Protein kinase-like (PK-like)"/>
    <property type="match status" value="1"/>
</dbReference>
<evidence type="ECO:0000313" key="9">
    <source>
        <dbReference type="Proteomes" id="UP001165065"/>
    </source>
</evidence>
<feature type="compositionally biased region" description="Polar residues" evidence="6">
    <location>
        <begin position="29"/>
        <end position="57"/>
    </location>
</feature>
<feature type="compositionally biased region" description="Acidic residues" evidence="6">
    <location>
        <begin position="757"/>
        <end position="780"/>
    </location>
</feature>
<organism evidence="8 9">
    <name type="scientific">Triparma columacea</name>
    <dbReference type="NCBI Taxonomy" id="722753"/>
    <lineage>
        <taxon>Eukaryota</taxon>
        <taxon>Sar</taxon>
        <taxon>Stramenopiles</taxon>
        <taxon>Ochrophyta</taxon>
        <taxon>Bolidophyceae</taxon>
        <taxon>Parmales</taxon>
        <taxon>Triparmaceae</taxon>
        <taxon>Triparma</taxon>
    </lineage>
</organism>
<evidence type="ECO:0000256" key="4">
    <source>
        <dbReference type="ARBA" id="ARBA00022777"/>
    </source>
</evidence>
<gene>
    <name evidence="8" type="ORF">TrCOL_g6273</name>
</gene>
<keyword evidence="5" id="KW-0067">ATP-binding</keyword>
<dbReference type="Gene3D" id="3.30.200.20">
    <property type="entry name" value="Phosphorylase Kinase, domain 1"/>
    <property type="match status" value="1"/>
</dbReference>
<evidence type="ECO:0000313" key="8">
    <source>
        <dbReference type="EMBL" id="GMI36740.1"/>
    </source>
</evidence>
<dbReference type="OrthoDB" id="194987at2759"/>
<feature type="region of interest" description="Disordered" evidence="6">
    <location>
        <begin position="756"/>
        <end position="780"/>
    </location>
</feature>
<keyword evidence="4" id="KW-0418">Kinase</keyword>
<dbReference type="PANTHER" id="PTHR45992:SF2">
    <property type="entry name" value="EUKARYOTIC ELONGATION FACTOR 2 KINASE"/>
    <property type="match status" value="1"/>
</dbReference>
<dbReference type="Gene3D" id="3.20.200.10">
    <property type="entry name" value="MHCK/EF2 kinase"/>
    <property type="match status" value="1"/>
</dbReference>
<dbReference type="GO" id="GO:1903013">
    <property type="term" value="P:response to differentiation-inducing factor 1"/>
    <property type="evidence" value="ECO:0007669"/>
    <property type="project" value="TreeGrafter"/>
</dbReference>
<reference evidence="9" key="1">
    <citation type="journal article" date="2023" name="Commun. Biol.">
        <title>Genome analysis of Parmales, the sister group of diatoms, reveals the evolutionary specialization of diatoms from phago-mixotrophs to photoautotrophs.</title>
        <authorList>
            <person name="Ban H."/>
            <person name="Sato S."/>
            <person name="Yoshikawa S."/>
            <person name="Yamada K."/>
            <person name="Nakamura Y."/>
            <person name="Ichinomiya M."/>
            <person name="Sato N."/>
            <person name="Blanc-Mathieu R."/>
            <person name="Endo H."/>
            <person name="Kuwata A."/>
            <person name="Ogata H."/>
        </authorList>
    </citation>
    <scope>NUCLEOTIDE SEQUENCE [LARGE SCALE GENOMIC DNA]</scope>
</reference>
<accession>A0A9W7L7X8</accession>
<comment type="caution">
    <text evidence="8">The sequence shown here is derived from an EMBL/GenBank/DDBJ whole genome shotgun (WGS) entry which is preliminary data.</text>
</comment>
<evidence type="ECO:0000256" key="2">
    <source>
        <dbReference type="ARBA" id="ARBA00022679"/>
    </source>
</evidence>
<dbReference type="PANTHER" id="PTHR45992">
    <property type="entry name" value="EUKARYOTIC ELONGATION FACTOR 2 KINASE-RELATED"/>
    <property type="match status" value="1"/>
</dbReference>
<dbReference type="CDD" id="cd04508">
    <property type="entry name" value="Tudor_SF"/>
    <property type="match status" value="2"/>
</dbReference>
<feature type="domain" description="Alpha-type protein kinase" evidence="7">
    <location>
        <begin position="102"/>
        <end position="333"/>
    </location>
</feature>
<dbReference type="Gene3D" id="2.30.30.140">
    <property type="match status" value="2"/>
</dbReference>
<dbReference type="InterPro" id="IPR011009">
    <property type="entry name" value="Kinase-like_dom_sf"/>
</dbReference>
<name>A0A9W7L7X8_9STRA</name>